<dbReference type="GO" id="GO:0006826">
    <property type="term" value="P:iron ion transport"/>
    <property type="evidence" value="ECO:0007669"/>
    <property type="project" value="UniProtKB-KW"/>
</dbReference>
<evidence type="ECO:0000313" key="16">
    <source>
        <dbReference type="Proteomes" id="UP000182400"/>
    </source>
</evidence>
<keyword evidence="8 12" id="KW-0798">TonB box</keyword>
<evidence type="ECO:0000256" key="9">
    <source>
        <dbReference type="ARBA" id="ARBA00023136"/>
    </source>
</evidence>
<dbReference type="SUPFAM" id="SSF56935">
    <property type="entry name" value="Porins"/>
    <property type="match status" value="1"/>
</dbReference>
<keyword evidence="7" id="KW-0406">Ion transport</keyword>
<dbReference type="Pfam" id="PF07715">
    <property type="entry name" value="Plug"/>
    <property type="match status" value="1"/>
</dbReference>
<keyword evidence="3 11" id="KW-1134">Transmembrane beta strand</keyword>
<comment type="subcellular location">
    <subcellularLocation>
        <location evidence="1 11">Cell outer membrane</location>
        <topology evidence="1 11">Multi-pass membrane protein</topology>
    </subcellularLocation>
</comment>
<keyword evidence="2 11" id="KW-0813">Transport</keyword>
<evidence type="ECO:0000259" key="14">
    <source>
        <dbReference type="Pfam" id="PF07715"/>
    </source>
</evidence>
<evidence type="ECO:0000256" key="3">
    <source>
        <dbReference type="ARBA" id="ARBA00022452"/>
    </source>
</evidence>
<evidence type="ECO:0000256" key="1">
    <source>
        <dbReference type="ARBA" id="ARBA00004571"/>
    </source>
</evidence>
<sequence length="695" mass="77225">MIIFKKNTLALAVASGLMAATPLLAAEEAKKEETLQLKEVVITGEKIQRSQDKTLSSVAVVTSEDMRIHGDQDLQGVLDRTPGVYAQSGNENWGIRGIPVSGFDDQGPAAMNGAVSVYVDDALQVNRLLTHNPMQLWDMEQVEIYRGAQSTTQGRNSLAGAIIMKSKDPTFDPEFSVRSNAGKYGERGTSAMANGSLVDGIIAGRLAVDYQTSDGYIENEFLDMDANQLRSSNIRGKFLILPSDDMDVLLTFSRTKQRSGLNATAASNGKPDYYSIYENTETYNTLNQNTATAKVDYRLDDFWTLTSVTSGTWSKYDSILDFDRTTAVNPTQTAPRHHEQSLGSQEFRLGYASDRVDGVIGVYLGRSKGEIDDQLVNNGTVLLNQKGEIKIRSQALFGELNWEFVDDWKLITGLRWDHEKNNTKINYPIRVVSVTDPVVDEDISSSVLLPKIGISHDLTENQVLGLTWQRGYRSGGVNIRSRARHDSYDPEFTSTYELAWRGNWLDRRLRTTANLYHTTWKDQQVSFRNIADGTTQVANAAESRMVGLEFSAEYLVTSQLLVNAGFAYNDTKYKSFVRDGVDLSGYEFVYAPKQMANLGANYTFNNGLMIGGNVVYQGRSISNFDANNAREITKVRRNDSVTLVNLNAELPIGNLTLSGYVHNLFDEEYITNNQSDDLLDVGAPMTLGVAARYDF</sequence>
<evidence type="ECO:0000256" key="2">
    <source>
        <dbReference type="ARBA" id="ARBA00022448"/>
    </source>
</evidence>
<feature type="domain" description="TonB-dependent receptor plug" evidence="14">
    <location>
        <begin position="51"/>
        <end position="161"/>
    </location>
</feature>
<evidence type="ECO:0000256" key="11">
    <source>
        <dbReference type="PROSITE-ProRule" id="PRU01360"/>
    </source>
</evidence>
<dbReference type="GO" id="GO:0009279">
    <property type="term" value="C:cell outer membrane"/>
    <property type="evidence" value="ECO:0007669"/>
    <property type="project" value="UniProtKB-SubCell"/>
</dbReference>
<keyword evidence="4" id="KW-0410">Iron transport</keyword>
<keyword evidence="15" id="KW-0675">Receptor</keyword>
<dbReference type="PANTHER" id="PTHR32552:SF81">
    <property type="entry name" value="TONB-DEPENDENT OUTER MEMBRANE RECEPTOR"/>
    <property type="match status" value="1"/>
</dbReference>
<accession>A0A1I5KBM4</accession>
<dbReference type="OrthoDB" id="9760620at2"/>
<dbReference type="PROSITE" id="PS52016">
    <property type="entry name" value="TONB_DEPENDENT_REC_3"/>
    <property type="match status" value="1"/>
</dbReference>
<evidence type="ECO:0000259" key="13">
    <source>
        <dbReference type="Pfam" id="PF00593"/>
    </source>
</evidence>
<keyword evidence="10 11" id="KW-0998">Cell outer membrane</keyword>
<dbReference type="PANTHER" id="PTHR32552">
    <property type="entry name" value="FERRICHROME IRON RECEPTOR-RELATED"/>
    <property type="match status" value="1"/>
</dbReference>
<evidence type="ECO:0000256" key="7">
    <source>
        <dbReference type="ARBA" id="ARBA00023065"/>
    </source>
</evidence>
<proteinExistence type="inferred from homology"/>
<dbReference type="Pfam" id="PF00593">
    <property type="entry name" value="TonB_dep_Rec_b-barrel"/>
    <property type="match status" value="1"/>
</dbReference>
<dbReference type="InterPro" id="IPR036942">
    <property type="entry name" value="Beta-barrel_TonB_sf"/>
</dbReference>
<evidence type="ECO:0000313" key="15">
    <source>
        <dbReference type="EMBL" id="SFO82430.1"/>
    </source>
</evidence>
<evidence type="ECO:0000256" key="5">
    <source>
        <dbReference type="ARBA" id="ARBA00022692"/>
    </source>
</evidence>
<dbReference type="InterPro" id="IPR012910">
    <property type="entry name" value="Plug_dom"/>
</dbReference>
<dbReference type="Proteomes" id="UP000182400">
    <property type="component" value="Unassembled WGS sequence"/>
</dbReference>
<dbReference type="STRING" id="658457.SAMN05216601_102359"/>
<feature type="domain" description="TonB-dependent receptor-like beta-barrel" evidence="13">
    <location>
        <begin position="251"/>
        <end position="664"/>
    </location>
</feature>
<dbReference type="Gene3D" id="2.40.170.20">
    <property type="entry name" value="TonB-dependent receptor, beta-barrel domain"/>
    <property type="match status" value="1"/>
</dbReference>
<evidence type="ECO:0000256" key="4">
    <source>
        <dbReference type="ARBA" id="ARBA00022496"/>
    </source>
</evidence>
<protein>
    <submittedName>
        <fullName evidence="15">Outer membrane receptor proteins, mostly Fe transport</fullName>
    </submittedName>
</protein>
<comment type="similarity">
    <text evidence="11 12">Belongs to the TonB-dependent receptor family.</text>
</comment>
<dbReference type="InterPro" id="IPR039426">
    <property type="entry name" value="TonB-dep_rcpt-like"/>
</dbReference>
<keyword evidence="9 11" id="KW-0472">Membrane</keyword>
<dbReference type="EMBL" id="FOWP01000002">
    <property type="protein sequence ID" value="SFO82430.1"/>
    <property type="molecule type" value="Genomic_DNA"/>
</dbReference>
<evidence type="ECO:0000256" key="12">
    <source>
        <dbReference type="RuleBase" id="RU003357"/>
    </source>
</evidence>
<organism evidence="15 16">
    <name type="scientific">Ectopseudomonas composti</name>
    <dbReference type="NCBI Taxonomy" id="658457"/>
    <lineage>
        <taxon>Bacteria</taxon>
        <taxon>Pseudomonadati</taxon>
        <taxon>Pseudomonadota</taxon>
        <taxon>Gammaproteobacteria</taxon>
        <taxon>Pseudomonadales</taxon>
        <taxon>Pseudomonadaceae</taxon>
        <taxon>Ectopseudomonas</taxon>
    </lineage>
</organism>
<gene>
    <name evidence="15" type="ORF">SAMN05216601_102359</name>
</gene>
<dbReference type="AlphaFoldDB" id="A0A1I5KBM4"/>
<evidence type="ECO:0000256" key="6">
    <source>
        <dbReference type="ARBA" id="ARBA00023004"/>
    </source>
</evidence>
<dbReference type="InterPro" id="IPR000531">
    <property type="entry name" value="Beta-barrel_TonB"/>
</dbReference>
<keyword evidence="5 11" id="KW-0812">Transmembrane</keyword>
<dbReference type="CDD" id="cd01347">
    <property type="entry name" value="ligand_gated_channel"/>
    <property type="match status" value="1"/>
</dbReference>
<evidence type="ECO:0000256" key="8">
    <source>
        <dbReference type="ARBA" id="ARBA00023077"/>
    </source>
</evidence>
<reference evidence="15 16" key="1">
    <citation type="submission" date="2016-10" db="EMBL/GenBank/DDBJ databases">
        <authorList>
            <person name="de Groot N.N."/>
        </authorList>
    </citation>
    <scope>NUCLEOTIDE SEQUENCE [LARGE SCALE GENOMIC DNA]</scope>
    <source>
        <strain evidence="15 16">CCUG 59231</strain>
    </source>
</reference>
<dbReference type="RefSeq" id="WP_074937272.1">
    <property type="nucleotide sequence ID" value="NZ_FOWP01000002.1"/>
</dbReference>
<evidence type="ECO:0000256" key="10">
    <source>
        <dbReference type="ARBA" id="ARBA00023237"/>
    </source>
</evidence>
<keyword evidence="6" id="KW-0408">Iron</keyword>
<name>A0A1I5KBM4_9GAMM</name>